<name>A0A2H0AMP9_9BACT</name>
<reference evidence="1 2" key="1">
    <citation type="submission" date="2017-09" db="EMBL/GenBank/DDBJ databases">
        <title>Depth-based differentiation of microbial function through sediment-hosted aquifers and enrichment of novel symbionts in the deep terrestrial subsurface.</title>
        <authorList>
            <person name="Probst A.J."/>
            <person name="Ladd B."/>
            <person name="Jarett J.K."/>
            <person name="Geller-Mcgrath D.E."/>
            <person name="Sieber C.M."/>
            <person name="Emerson J.B."/>
            <person name="Anantharaman K."/>
            <person name="Thomas B.C."/>
            <person name="Malmstrom R."/>
            <person name="Stieglmeier M."/>
            <person name="Klingl A."/>
            <person name="Woyke T."/>
            <person name="Ryan C.M."/>
            <person name="Banfield J.F."/>
        </authorList>
    </citation>
    <scope>NUCLEOTIDE SEQUENCE [LARGE SCALE GENOMIC DNA]</scope>
    <source>
        <strain evidence="1">CG23_combo_of_CG06-09_8_20_14_all_42_19</strain>
    </source>
</reference>
<dbReference type="Proteomes" id="UP000230007">
    <property type="component" value="Unassembled WGS sequence"/>
</dbReference>
<evidence type="ECO:0008006" key="3">
    <source>
        <dbReference type="Google" id="ProtNLM"/>
    </source>
</evidence>
<dbReference type="AlphaFoldDB" id="A0A2H0AMP9"/>
<evidence type="ECO:0000313" key="1">
    <source>
        <dbReference type="EMBL" id="PIP46110.1"/>
    </source>
</evidence>
<organism evidence="1 2">
    <name type="scientific">Candidatus Colwellbacteria bacterium CG23_combo_of_CG06-09_8_20_14_all_42_19</name>
    <dbReference type="NCBI Taxonomy" id="1974541"/>
    <lineage>
        <taxon>Bacteria</taxon>
        <taxon>Candidatus Colwelliibacteriota</taxon>
    </lineage>
</organism>
<gene>
    <name evidence="1" type="ORF">COX15_01410</name>
</gene>
<accession>A0A2H0AMP9</accession>
<proteinExistence type="predicted"/>
<protein>
    <recommendedName>
        <fullName evidence="3">DNA polymerase III delta N-terminal domain-containing protein</fullName>
    </recommendedName>
</protein>
<sequence length="258" mass="29969">MIILLYGQDSYRRLTKQLEIEKAYREKRGNLSEEHFDLSLDGTMERFKDFIVNRSMFDDMKLTVLENAYDYSDNKEFREILYSELETKSLIILMSADGKPPAKLNFLLKKPVQNQIFQPLEDAKLEFFINKEALSRGLKLSADIIESVKNTFGSDTWGIITELDKMAFQSNHFKPHKPKVDYYVLVSALKANKDFKHKLVALEIMLSERRDDPARVFNSLSYRLNSRKEAQAFADYDVAVKSGKLDYEEVLVDFCLSA</sequence>
<evidence type="ECO:0000313" key="2">
    <source>
        <dbReference type="Proteomes" id="UP000230007"/>
    </source>
</evidence>
<comment type="caution">
    <text evidence="1">The sequence shown here is derived from an EMBL/GenBank/DDBJ whole genome shotgun (WGS) entry which is preliminary data.</text>
</comment>
<dbReference type="EMBL" id="PCSK01000029">
    <property type="protein sequence ID" value="PIP46110.1"/>
    <property type="molecule type" value="Genomic_DNA"/>
</dbReference>